<dbReference type="InterPro" id="IPR034907">
    <property type="entry name" value="NDK-like_dom"/>
</dbReference>
<evidence type="ECO:0000259" key="10">
    <source>
        <dbReference type="SMART" id="SM00562"/>
    </source>
</evidence>
<dbReference type="STRING" id="1192034.CAP_3334"/>
<accession>A0A017T8Y0</accession>
<keyword evidence="7" id="KW-0546">Nucleotide metabolism</keyword>
<dbReference type="InterPro" id="IPR001564">
    <property type="entry name" value="Nucleoside_diP_kinase"/>
</dbReference>
<proteinExistence type="inferred from homology"/>
<name>A0A017T8Y0_9BACT</name>
<feature type="binding site" evidence="7 8">
    <location>
        <position position="93"/>
    </location>
    <ligand>
        <name>ATP</name>
        <dbReference type="ChEBI" id="CHEBI:30616"/>
    </ligand>
</feature>
<comment type="subcellular location">
    <subcellularLocation>
        <location evidence="7">Cytoplasm</location>
    </subcellularLocation>
</comment>
<dbReference type="GO" id="GO:0046872">
    <property type="term" value="F:metal ion binding"/>
    <property type="evidence" value="ECO:0007669"/>
    <property type="project" value="UniProtKB-KW"/>
</dbReference>
<evidence type="ECO:0000313" key="11">
    <source>
        <dbReference type="EMBL" id="EYF05417.1"/>
    </source>
</evidence>
<dbReference type="EC" id="2.7.4.6" evidence="7"/>
<evidence type="ECO:0000256" key="4">
    <source>
        <dbReference type="ARBA" id="ARBA00022741"/>
    </source>
</evidence>
<feature type="binding site" evidence="7 8">
    <location>
        <position position="87"/>
    </location>
    <ligand>
        <name>ATP</name>
        <dbReference type="ChEBI" id="CHEBI:30616"/>
    </ligand>
</feature>
<dbReference type="SUPFAM" id="SSF54919">
    <property type="entry name" value="Nucleoside diphosphate kinase, NDK"/>
    <property type="match status" value="1"/>
</dbReference>
<feature type="domain" description="Nucleoside diphosphate kinase-like" evidence="10">
    <location>
        <begin position="3"/>
        <end position="140"/>
    </location>
</feature>
<gene>
    <name evidence="7" type="primary">ndk</name>
    <name evidence="11" type="ORF">CAP_3334</name>
</gene>
<dbReference type="NCBIfam" id="NF001908">
    <property type="entry name" value="PRK00668.1"/>
    <property type="match status" value="1"/>
</dbReference>
<organism evidence="11 12">
    <name type="scientific">Chondromyces apiculatus DSM 436</name>
    <dbReference type="NCBI Taxonomy" id="1192034"/>
    <lineage>
        <taxon>Bacteria</taxon>
        <taxon>Pseudomonadati</taxon>
        <taxon>Myxococcota</taxon>
        <taxon>Polyangia</taxon>
        <taxon>Polyangiales</taxon>
        <taxon>Polyangiaceae</taxon>
        <taxon>Chondromyces</taxon>
    </lineage>
</organism>
<dbReference type="GO" id="GO:0006228">
    <property type="term" value="P:UTP biosynthetic process"/>
    <property type="evidence" value="ECO:0007669"/>
    <property type="project" value="UniProtKB-UniRule"/>
</dbReference>
<keyword evidence="7" id="KW-0479">Metal-binding</keyword>
<dbReference type="PRINTS" id="PR01243">
    <property type="entry name" value="NUCDPKINASE"/>
</dbReference>
<dbReference type="eggNOG" id="COG0105">
    <property type="taxonomic scope" value="Bacteria"/>
</dbReference>
<evidence type="ECO:0000256" key="7">
    <source>
        <dbReference type="HAMAP-Rule" id="MF_00451"/>
    </source>
</evidence>
<dbReference type="SMART" id="SM00562">
    <property type="entry name" value="NDK"/>
    <property type="match status" value="1"/>
</dbReference>
<feature type="binding site" evidence="7 8">
    <location>
        <position position="59"/>
    </location>
    <ligand>
        <name>ATP</name>
        <dbReference type="ChEBI" id="CHEBI:30616"/>
    </ligand>
</feature>
<evidence type="ECO:0000256" key="8">
    <source>
        <dbReference type="PROSITE-ProRule" id="PRU00706"/>
    </source>
</evidence>
<dbReference type="GO" id="GO:0004550">
    <property type="term" value="F:nucleoside diphosphate kinase activity"/>
    <property type="evidence" value="ECO:0007669"/>
    <property type="project" value="UniProtKB-UniRule"/>
</dbReference>
<keyword evidence="12" id="KW-1185">Reference proteome</keyword>
<keyword evidence="5 7" id="KW-0418">Kinase</keyword>
<dbReference type="Proteomes" id="UP000019678">
    <property type="component" value="Unassembled WGS sequence"/>
</dbReference>
<dbReference type="CDD" id="cd04413">
    <property type="entry name" value="NDPk_I"/>
    <property type="match status" value="1"/>
</dbReference>
<dbReference type="RefSeq" id="WP_044241915.1">
    <property type="nucleotide sequence ID" value="NZ_ASRX01000024.1"/>
</dbReference>
<comment type="catalytic activity">
    <reaction evidence="7">
        <text>a ribonucleoside 5'-diphosphate + ATP = a ribonucleoside 5'-triphosphate + ADP</text>
        <dbReference type="Rhea" id="RHEA:18113"/>
        <dbReference type="ChEBI" id="CHEBI:30616"/>
        <dbReference type="ChEBI" id="CHEBI:57930"/>
        <dbReference type="ChEBI" id="CHEBI:61557"/>
        <dbReference type="ChEBI" id="CHEBI:456216"/>
        <dbReference type="EC" id="2.7.4.6"/>
    </reaction>
</comment>
<dbReference type="InterPro" id="IPR036850">
    <property type="entry name" value="NDK-like_dom_sf"/>
</dbReference>
<dbReference type="HAMAP" id="MF_00451">
    <property type="entry name" value="NDP_kinase"/>
    <property type="match status" value="1"/>
</dbReference>
<feature type="binding site" evidence="7 8">
    <location>
        <position position="104"/>
    </location>
    <ligand>
        <name>ATP</name>
        <dbReference type="ChEBI" id="CHEBI:30616"/>
    </ligand>
</feature>
<evidence type="ECO:0000256" key="9">
    <source>
        <dbReference type="RuleBase" id="RU004011"/>
    </source>
</evidence>
<evidence type="ECO:0000256" key="2">
    <source>
        <dbReference type="ARBA" id="ARBA00022553"/>
    </source>
</evidence>
<dbReference type="GO" id="GO:0005524">
    <property type="term" value="F:ATP binding"/>
    <property type="evidence" value="ECO:0007669"/>
    <property type="project" value="UniProtKB-UniRule"/>
</dbReference>
<dbReference type="GO" id="GO:0005737">
    <property type="term" value="C:cytoplasm"/>
    <property type="evidence" value="ECO:0007669"/>
    <property type="project" value="UniProtKB-SubCell"/>
</dbReference>
<evidence type="ECO:0000256" key="3">
    <source>
        <dbReference type="ARBA" id="ARBA00022679"/>
    </source>
</evidence>
<comment type="function">
    <text evidence="7">Major role in the synthesis of nucleoside triphosphates other than ATP. The ATP gamma phosphate is transferred to the NDP beta phosphate via a ping-pong mechanism, using a phosphorylated active-site intermediate.</text>
</comment>
<keyword evidence="4 7" id="KW-0547">Nucleotide-binding</keyword>
<comment type="caution">
    <text evidence="11">The sequence shown here is derived from an EMBL/GenBank/DDBJ whole genome shotgun (WGS) entry which is preliminary data.</text>
</comment>
<dbReference type="Gene3D" id="3.30.70.141">
    <property type="entry name" value="Nucleoside diphosphate kinase-like domain"/>
    <property type="match status" value="1"/>
</dbReference>
<evidence type="ECO:0000256" key="5">
    <source>
        <dbReference type="ARBA" id="ARBA00022777"/>
    </source>
</evidence>
<protein>
    <recommendedName>
        <fullName evidence="7">Nucleoside diphosphate kinase</fullName>
        <shortName evidence="7">NDK</shortName>
        <shortName evidence="7">NDP kinase</shortName>
        <ecNumber evidence="7">2.7.4.6</ecNumber>
    </recommendedName>
    <alternativeName>
        <fullName evidence="7">Nucleoside-2-P kinase</fullName>
    </alternativeName>
</protein>
<dbReference type="AlphaFoldDB" id="A0A017T8Y0"/>
<reference evidence="11 12" key="1">
    <citation type="submission" date="2013-05" db="EMBL/GenBank/DDBJ databases">
        <title>Genome assembly of Chondromyces apiculatus DSM 436.</title>
        <authorList>
            <person name="Sharma G."/>
            <person name="Khatri I."/>
            <person name="Kaur C."/>
            <person name="Mayilraj S."/>
            <person name="Subramanian S."/>
        </authorList>
    </citation>
    <scope>NUCLEOTIDE SEQUENCE [LARGE SCALE GENOMIC DNA]</scope>
    <source>
        <strain evidence="11 12">DSM 436</strain>
    </source>
</reference>
<keyword evidence="7" id="KW-0460">Magnesium</keyword>
<dbReference type="EMBL" id="ASRX01000024">
    <property type="protein sequence ID" value="EYF05417.1"/>
    <property type="molecule type" value="Genomic_DNA"/>
</dbReference>
<comment type="similarity">
    <text evidence="1 7 8 9">Belongs to the NDK family.</text>
</comment>
<dbReference type="PANTHER" id="PTHR46161">
    <property type="entry name" value="NUCLEOSIDE DIPHOSPHATE KINASE"/>
    <property type="match status" value="1"/>
</dbReference>
<dbReference type="GO" id="GO:0006241">
    <property type="term" value="P:CTP biosynthetic process"/>
    <property type="evidence" value="ECO:0007669"/>
    <property type="project" value="UniProtKB-UniRule"/>
</dbReference>
<comment type="subunit">
    <text evidence="7">Homotetramer.</text>
</comment>
<feature type="binding site" evidence="7 8">
    <location>
        <position position="114"/>
    </location>
    <ligand>
        <name>ATP</name>
        <dbReference type="ChEBI" id="CHEBI:30616"/>
    </ligand>
</feature>
<dbReference type="PANTHER" id="PTHR46161:SF3">
    <property type="entry name" value="NUCLEOSIDE DIPHOSPHATE KINASE DDB_G0292928-RELATED"/>
    <property type="match status" value="1"/>
</dbReference>
<feature type="active site" description="Pros-phosphohistidine intermediate" evidence="7 8">
    <location>
        <position position="117"/>
    </location>
</feature>
<keyword evidence="2 7" id="KW-0597">Phosphoprotein</keyword>
<keyword evidence="6 7" id="KW-0067">ATP-binding</keyword>
<keyword evidence="3 7" id="KW-0808">Transferase</keyword>
<evidence type="ECO:0000256" key="6">
    <source>
        <dbReference type="ARBA" id="ARBA00022840"/>
    </source>
</evidence>
<dbReference type="PROSITE" id="PS51374">
    <property type="entry name" value="NDPK_LIKE"/>
    <property type="match status" value="1"/>
</dbReference>
<evidence type="ECO:0000313" key="12">
    <source>
        <dbReference type="Proteomes" id="UP000019678"/>
    </source>
</evidence>
<evidence type="ECO:0000256" key="1">
    <source>
        <dbReference type="ARBA" id="ARBA00008142"/>
    </source>
</evidence>
<feature type="binding site" evidence="7 8">
    <location>
        <position position="11"/>
    </location>
    <ligand>
        <name>ATP</name>
        <dbReference type="ChEBI" id="CHEBI:30616"/>
    </ligand>
</feature>
<comment type="cofactor">
    <cofactor evidence="7">
        <name>Mg(2+)</name>
        <dbReference type="ChEBI" id="CHEBI:18420"/>
    </cofactor>
</comment>
<keyword evidence="7" id="KW-0963">Cytoplasm</keyword>
<sequence>MALERTLSIIKPDAVEKNHAGAILARLEAEGFTVKAMKRIHLTRNEAEGFYEEHRGRGFFDELCAFMSRSPIIVLALEREDAVARYREVIGATDPGKAAEGTIRKLYGASVGENAAHGSDKTSTAAREIAYFFAGYEVSPVASASAS</sequence>
<dbReference type="Pfam" id="PF00334">
    <property type="entry name" value="NDK"/>
    <property type="match status" value="1"/>
</dbReference>
<comment type="catalytic activity">
    <reaction evidence="7">
        <text>a 2'-deoxyribonucleoside 5'-diphosphate + ATP = a 2'-deoxyribonucleoside 5'-triphosphate + ADP</text>
        <dbReference type="Rhea" id="RHEA:44640"/>
        <dbReference type="ChEBI" id="CHEBI:30616"/>
        <dbReference type="ChEBI" id="CHEBI:61560"/>
        <dbReference type="ChEBI" id="CHEBI:73316"/>
        <dbReference type="ChEBI" id="CHEBI:456216"/>
        <dbReference type="EC" id="2.7.4.6"/>
    </reaction>
</comment>
<dbReference type="GO" id="GO:0006183">
    <property type="term" value="P:GTP biosynthetic process"/>
    <property type="evidence" value="ECO:0007669"/>
    <property type="project" value="UniProtKB-UniRule"/>
</dbReference>